<dbReference type="Proteomes" id="UP001302126">
    <property type="component" value="Unassembled WGS sequence"/>
</dbReference>
<name>A0AAN6X183_9PEZI</name>
<feature type="compositionally biased region" description="Polar residues" evidence="1">
    <location>
        <begin position="170"/>
        <end position="221"/>
    </location>
</feature>
<protein>
    <recommendedName>
        <fullName evidence="6">Mid2 domain-containing protein</fullName>
    </recommendedName>
</protein>
<keyword evidence="2" id="KW-1133">Transmembrane helix</keyword>
<evidence type="ECO:0000313" key="5">
    <source>
        <dbReference type="Proteomes" id="UP001302126"/>
    </source>
</evidence>
<feature type="non-terminal residue" evidence="4">
    <location>
        <position position="1"/>
    </location>
</feature>
<accession>A0AAN6X183</accession>
<evidence type="ECO:0000313" key="4">
    <source>
        <dbReference type="EMBL" id="KAK4191030.1"/>
    </source>
</evidence>
<feature type="region of interest" description="Disordered" evidence="1">
    <location>
        <begin position="164"/>
        <end position="241"/>
    </location>
</feature>
<feature type="signal peptide" evidence="3">
    <location>
        <begin position="1"/>
        <end position="16"/>
    </location>
</feature>
<feature type="transmembrane region" description="Helical" evidence="2">
    <location>
        <begin position="243"/>
        <end position="267"/>
    </location>
</feature>
<evidence type="ECO:0008006" key="6">
    <source>
        <dbReference type="Google" id="ProtNLM"/>
    </source>
</evidence>
<evidence type="ECO:0000256" key="3">
    <source>
        <dbReference type="SAM" id="SignalP"/>
    </source>
</evidence>
<keyword evidence="5" id="KW-1185">Reference proteome</keyword>
<proteinExistence type="predicted"/>
<keyword evidence="2" id="KW-0812">Transmembrane</keyword>
<reference evidence="4" key="1">
    <citation type="journal article" date="2023" name="Mol. Phylogenet. Evol.">
        <title>Genome-scale phylogeny and comparative genomics of the fungal order Sordariales.</title>
        <authorList>
            <person name="Hensen N."/>
            <person name="Bonometti L."/>
            <person name="Westerberg I."/>
            <person name="Brannstrom I.O."/>
            <person name="Guillou S."/>
            <person name="Cros-Aarteil S."/>
            <person name="Calhoun S."/>
            <person name="Haridas S."/>
            <person name="Kuo A."/>
            <person name="Mondo S."/>
            <person name="Pangilinan J."/>
            <person name="Riley R."/>
            <person name="LaButti K."/>
            <person name="Andreopoulos B."/>
            <person name="Lipzen A."/>
            <person name="Chen C."/>
            <person name="Yan M."/>
            <person name="Daum C."/>
            <person name="Ng V."/>
            <person name="Clum A."/>
            <person name="Steindorff A."/>
            <person name="Ohm R.A."/>
            <person name="Martin F."/>
            <person name="Silar P."/>
            <person name="Natvig D.O."/>
            <person name="Lalanne C."/>
            <person name="Gautier V."/>
            <person name="Ament-Velasquez S.L."/>
            <person name="Kruys A."/>
            <person name="Hutchinson M.I."/>
            <person name="Powell A.J."/>
            <person name="Barry K."/>
            <person name="Miller A.N."/>
            <person name="Grigoriev I.V."/>
            <person name="Debuchy R."/>
            <person name="Gladieux P."/>
            <person name="Hiltunen Thoren M."/>
            <person name="Johannesson H."/>
        </authorList>
    </citation>
    <scope>NUCLEOTIDE SEQUENCE</scope>
    <source>
        <strain evidence="4">PSN309</strain>
    </source>
</reference>
<keyword evidence="3" id="KW-0732">Signal</keyword>
<dbReference type="CDD" id="cd12087">
    <property type="entry name" value="TM_EGFR-like"/>
    <property type="match status" value="1"/>
</dbReference>
<feature type="chain" id="PRO_5042997958" description="Mid2 domain-containing protein" evidence="3">
    <location>
        <begin position="17"/>
        <end position="335"/>
    </location>
</feature>
<comment type="caution">
    <text evidence="4">The sequence shown here is derived from an EMBL/GenBank/DDBJ whole genome shotgun (WGS) entry which is preliminary data.</text>
</comment>
<reference evidence="4" key="2">
    <citation type="submission" date="2023-05" db="EMBL/GenBank/DDBJ databases">
        <authorList>
            <consortium name="Lawrence Berkeley National Laboratory"/>
            <person name="Steindorff A."/>
            <person name="Hensen N."/>
            <person name="Bonometti L."/>
            <person name="Westerberg I."/>
            <person name="Brannstrom I.O."/>
            <person name="Guillou S."/>
            <person name="Cros-Aarteil S."/>
            <person name="Calhoun S."/>
            <person name="Haridas S."/>
            <person name="Kuo A."/>
            <person name="Mondo S."/>
            <person name="Pangilinan J."/>
            <person name="Riley R."/>
            <person name="Labutti K."/>
            <person name="Andreopoulos B."/>
            <person name="Lipzen A."/>
            <person name="Chen C."/>
            <person name="Yanf M."/>
            <person name="Daum C."/>
            <person name="Ng V."/>
            <person name="Clum A."/>
            <person name="Ohm R."/>
            <person name="Martin F."/>
            <person name="Silar P."/>
            <person name="Natvig D."/>
            <person name="Lalanne C."/>
            <person name="Gautier V."/>
            <person name="Ament-Velasquez S.L."/>
            <person name="Kruys A."/>
            <person name="Hutchinson M.I."/>
            <person name="Powell A.J."/>
            <person name="Barry K."/>
            <person name="Miller A.N."/>
            <person name="Grigoriev I.V."/>
            <person name="Debuchy R."/>
            <person name="Gladieux P."/>
            <person name="Thoren M.H."/>
            <person name="Johannesson H."/>
        </authorList>
    </citation>
    <scope>NUCLEOTIDE SEQUENCE</scope>
    <source>
        <strain evidence="4">PSN309</strain>
    </source>
</reference>
<keyword evidence="2" id="KW-0472">Membrane</keyword>
<gene>
    <name evidence="4" type="ORF">QBC35DRAFT_538897</name>
</gene>
<sequence>MARFLLYLFFIVPCWAILLDGRGRYDIPNSNTTTLLLEKRQAIVTRFSTLFLKDEPQRSARQIKPSTAALISSIVYGDSVRLQLLLHLTVASLENALIDMIVQRDVGLHPLRRLSRGSGASFCSTALLSLSNDIGPFTYLACGGGPSTDIYLAFTTSTAASSKSVLVSPRPTSSDPSIASQTSKTLVQNTSLTESRVSSNTADNGVTTTDASPSNQNTRGSNDFVVPQPNNTSDSTNSRTPQIGAIIGGVVGSLALLCMFGLAAIWLQRRNKTPRPASKESNLQPLKKEEISAEPMYELGGWGPHELPAGYVAPYSSSRQLSPVELSGVPLQKHR</sequence>
<feature type="compositionally biased region" description="Polar residues" evidence="1">
    <location>
        <begin position="228"/>
        <end position="241"/>
    </location>
</feature>
<evidence type="ECO:0000256" key="2">
    <source>
        <dbReference type="SAM" id="Phobius"/>
    </source>
</evidence>
<organism evidence="4 5">
    <name type="scientific">Podospora australis</name>
    <dbReference type="NCBI Taxonomy" id="1536484"/>
    <lineage>
        <taxon>Eukaryota</taxon>
        <taxon>Fungi</taxon>
        <taxon>Dikarya</taxon>
        <taxon>Ascomycota</taxon>
        <taxon>Pezizomycotina</taxon>
        <taxon>Sordariomycetes</taxon>
        <taxon>Sordariomycetidae</taxon>
        <taxon>Sordariales</taxon>
        <taxon>Podosporaceae</taxon>
        <taxon>Podospora</taxon>
    </lineage>
</organism>
<dbReference type="AlphaFoldDB" id="A0AAN6X183"/>
<evidence type="ECO:0000256" key="1">
    <source>
        <dbReference type="SAM" id="MobiDB-lite"/>
    </source>
</evidence>
<dbReference type="EMBL" id="MU864361">
    <property type="protein sequence ID" value="KAK4191030.1"/>
    <property type="molecule type" value="Genomic_DNA"/>
</dbReference>